<name>A0A3A1Y380_9GAMM</name>
<protein>
    <recommendedName>
        <fullName evidence="9">AI-2E family transporter</fullName>
    </recommendedName>
</protein>
<dbReference type="EMBL" id="NRHC01000079">
    <property type="protein sequence ID" value="RIY31759.1"/>
    <property type="molecule type" value="Genomic_DNA"/>
</dbReference>
<dbReference type="GO" id="GO:0016020">
    <property type="term" value="C:membrane"/>
    <property type="evidence" value="ECO:0007669"/>
    <property type="project" value="UniProtKB-SubCell"/>
</dbReference>
<feature type="transmembrane region" description="Helical" evidence="6">
    <location>
        <begin position="271"/>
        <end position="289"/>
    </location>
</feature>
<dbReference type="AlphaFoldDB" id="A0A3A1Y380"/>
<evidence type="ECO:0000313" key="7">
    <source>
        <dbReference type="EMBL" id="RIY31759.1"/>
    </source>
</evidence>
<feature type="transmembrane region" description="Helical" evidence="6">
    <location>
        <begin position="12"/>
        <end position="30"/>
    </location>
</feature>
<accession>A0A3A1Y380</accession>
<feature type="transmembrane region" description="Helical" evidence="6">
    <location>
        <begin position="309"/>
        <end position="335"/>
    </location>
</feature>
<dbReference type="Proteomes" id="UP000265691">
    <property type="component" value="Unassembled WGS sequence"/>
</dbReference>
<evidence type="ECO:0000256" key="2">
    <source>
        <dbReference type="ARBA" id="ARBA00009773"/>
    </source>
</evidence>
<feature type="transmembrane region" description="Helical" evidence="6">
    <location>
        <begin position="62"/>
        <end position="84"/>
    </location>
</feature>
<dbReference type="GO" id="GO:0055085">
    <property type="term" value="P:transmembrane transport"/>
    <property type="evidence" value="ECO:0007669"/>
    <property type="project" value="TreeGrafter"/>
</dbReference>
<keyword evidence="8" id="KW-1185">Reference proteome</keyword>
<proteinExistence type="inferred from homology"/>
<comment type="caution">
    <text evidence="7">The sequence shown here is derived from an EMBL/GenBank/DDBJ whole genome shotgun (WGS) entry which is preliminary data.</text>
</comment>
<dbReference type="InterPro" id="IPR002549">
    <property type="entry name" value="AI-2E-like"/>
</dbReference>
<keyword evidence="3 6" id="KW-0812">Transmembrane</keyword>
<feature type="transmembrane region" description="Helical" evidence="6">
    <location>
        <begin position="150"/>
        <end position="173"/>
    </location>
</feature>
<feature type="transmembrane region" description="Helical" evidence="6">
    <location>
        <begin position="245"/>
        <end position="264"/>
    </location>
</feature>
<evidence type="ECO:0000256" key="1">
    <source>
        <dbReference type="ARBA" id="ARBA00004141"/>
    </source>
</evidence>
<evidence type="ECO:0008006" key="9">
    <source>
        <dbReference type="Google" id="ProtNLM"/>
    </source>
</evidence>
<keyword evidence="4 6" id="KW-1133">Transmembrane helix</keyword>
<reference evidence="7 8" key="1">
    <citation type="submission" date="2017-08" db="EMBL/GenBank/DDBJ databases">
        <title>Reclassification of Bisgaard taxon 37 and 44.</title>
        <authorList>
            <person name="Christensen H."/>
        </authorList>
    </citation>
    <scope>NUCLEOTIDE SEQUENCE [LARGE SCALE GENOMIC DNA]</scope>
    <source>
        <strain evidence="7 8">B96_3</strain>
    </source>
</reference>
<dbReference type="OrthoDB" id="9799225at2"/>
<dbReference type="PANTHER" id="PTHR21716:SF64">
    <property type="entry name" value="AI-2 TRANSPORT PROTEIN TQSA"/>
    <property type="match status" value="1"/>
</dbReference>
<evidence type="ECO:0000256" key="5">
    <source>
        <dbReference type="ARBA" id="ARBA00023136"/>
    </source>
</evidence>
<evidence type="ECO:0000256" key="6">
    <source>
        <dbReference type="SAM" id="Phobius"/>
    </source>
</evidence>
<comment type="subcellular location">
    <subcellularLocation>
        <location evidence="1">Membrane</location>
        <topology evidence="1">Multi-pass membrane protein</topology>
    </subcellularLocation>
</comment>
<evidence type="ECO:0000256" key="4">
    <source>
        <dbReference type="ARBA" id="ARBA00022989"/>
    </source>
</evidence>
<comment type="similarity">
    <text evidence="2">Belongs to the autoinducer-2 exporter (AI-2E) (TC 2.A.86) family.</text>
</comment>
<dbReference type="Pfam" id="PF01594">
    <property type="entry name" value="AI-2E_transport"/>
    <property type="match status" value="1"/>
</dbReference>
<organism evidence="7 8">
    <name type="scientific">Psittacicella hinzii</name>
    <dbReference type="NCBI Taxonomy" id="2028575"/>
    <lineage>
        <taxon>Bacteria</taxon>
        <taxon>Pseudomonadati</taxon>
        <taxon>Pseudomonadota</taxon>
        <taxon>Gammaproteobacteria</taxon>
        <taxon>Pasteurellales</taxon>
        <taxon>Psittacicellaceae</taxon>
        <taxon>Psittacicella</taxon>
    </lineage>
</organism>
<sequence length="392" mass="44508">MNSSLNQPRPNHLLNVTLFVALCCLVKYVFDDFVNMLLISVVFAIVLRPMINFLVHRLRFPFFLSLITIFAVFLSVLTLIVLIVNSTINQFIANFETTAQQFVSKINSLHTFTQPLLDRLGIEFTDRNSITSFITSKIDPSIVAELMKKVWYSVTGFMSGSVIVILTLVFILIDIDFWQYRLNTVLEDRPKSIQNVYSMFNAVATYINKKFLISCLTSFTVLVICIIFNVQFGFMWAILTFGFNFIPNVGVFIVSAPMILQAFMLNTLGQAFGFTAAIVVVHFVTGNVIEPRYMSKHLNLSNTIVWLSVLFWAIILGPIGMLMAIPLTTTIRILLSMSPHYQKLAIMMEGEPIRYKDAEEAVSAHKVVREQALALLADKKADKKAEKEKRRD</sequence>
<evidence type="ECO:0000313" key="8">
    <source>
        <dbReference type="Proteomes" id="UP000265691"/>
    </source>
</evidence>
<feature type="transmembrane region" description="Helical" evidence="6">
    <location>
        <begin position="211"/>
        <end position="239"/>
    </location>
</feature>
<feature type="transmembrane region" description="Helical" evidence="6">
    <location>
        <begin position="36"/>
        <end position="55"/>
    </location>
</feature>
<keyword evidence="5 6" id="KW-0472">Membrane</keyword>
<evidence type="ECO:0000256" key="3">
    <source>
        <dbReference type="ARBA" id="ARBA00022692"/>
    </source>
</evidence>
<dbReference type="RefSeq" id="WP_119525484.1">
    <property type="nucleotide sequence ID" value="NZ_NRHC01000079.1"/>
</dbReference>
<dbReference type="PANTHER" id="PTHR21716">
    <property type="entry name" value="TRANSMEMBRANE PROTEIN"/>
    <property type="match status" value="1"/>
</dbReference>
<gene>
    <name evidence="7" type="ORF">CKF54_06120</name>
</gene>